<gene>
    <name evidence="2" type="ORF">EVAR_101433_1</name>
</gene>
<proteinExistence type="predicted"/>
<evidence type="ECO:0000313" key="3">
    <source>
        <dbReference type="Proteomes" id="UP000299102"/>
    </source>
</evidence>
<accession>A0A4C1TRX8</accession>
<evidence type="ECO:0000256" key="1">
    <source>
        <dbReference type="SAM" id="MobiDB-lite"/>
    </source>
</evidence>
<feature type="region of interest" description="Disordered" evidence="1">
    <location>
        <begin position="39"/>
        <end position="58"/>
    </location>
</feature>
<dbReference type="EMBL" id="BGZK01006112">
    <property type="protein sequence ID" value="GBP16743.1"/>
    <property type="molecule type" value="Genomic_DNA"/>
</dbReference>
<evidence type="ECO:0000313" key="2">
    <source>
        <dbReference type="EMBL" id="GBP16743.1"/>
    </source>
</evidence>
<reference evidence="2 3" key="1">
    <citation type="journal article" date="2019" name="Commun. Biol.">
        <title>The bagworm genome reveals a unique fibroin gene that provides high tensile strength.</title>
        <authorList>
            <person name="Kono N."/>
            <person name="Nakamura H."/>
            <person name="Ohtoshi R."/>
            <person name="Tomita M."/>
            <person name="Numata K."/>
            <person name="Arakawa K."/>
        </authorList>
    </citation>
    <scope>NUCLEOTIDE SEQUENCE [LARGE SCALE GENOMIC DNA]</scope>
</reference>
<comment type="caution">
    <text evidence="2">The sequence shown here is derived from an EMBL/GenBank/DDBJ whole genome shotgun (WGS) entry which is preliminary data.</text>
</comment>
<organism evidence="2 3">
    <name type="scientific">Eumeta variegata</name>
    <name type="common">Bagworm moth</name>
    <name type="synonym">Eumeta japonica</name>
    <dbReference type="NCBI Taxonomy" id="151549"/>
    <lineage>
        <taxon>Eukaryota</taxon>
        <taxon>Metazoa</taxon>
        <taxon>Ecdysozoa</taxon>
        <taxon>Arthropoda</taxon>
        <taxon>Hexapoda</taxon>
        <taxon>Insecta</taxon>
        <taxon>Pterygota</taxon>
        <taxon>Neoptera</taxon>
        <taxon>Endopterygota</taxon>
        <taxon>Lepidoptera</taxon>
        <taxon>Glossata</taxon>
        <taxon>Ditrysia</taxon>
        <taxon>Tineoidea</taxon>
        <taxon>Psychidae</taxon>
        <taxon>Oiketicinae</taxon>
        <taxon>Eumeta</taxon>
    </lineage>
</organism>
<sequence length="111" mass="13310">MTKKFTTTFKITTITLMRKTMMKMILLKISLPVLLKSTRRAKSQREIGNERREKEKEKQILKKLEEKKEETKLQDIKTKTLKKNHQHNKIIKKDDSIKIEVNCNNNNDKRK</sequence>
<name>A0A4C1TRX8_EUMVA</name>
<dbReference type="AlphaFoldDB" id="A0A4C1TRX8"/>
<feature type="compositionally biased region" description="Basic and acidic residues" evidence="1">
    <location>
        <begin position="43"/>
        <end position="58"/>
    </location>
</feature>
<protein>
    <submittedName>
        <fullName evidence="2">Uncharacterized protein</fullName>
    </submittedName>
</protein>
<keyword evidence="3" id="KW-1185">Reference proteome</keyword>
<dbReference type="Proteomes" id="UP000299102">
    <property type="component" value="Unassembled WGS sequence"/>
</dbReference>